<dbReference type="OrthoDB" id="8756023at2"/>
<keyword evidence="1" id="KW-0732">Signal</keyword>
<dbReference type="Proteomes" id="UP000297258">
    <property type="component" value="Unassembled WGS sequence"/>
</dbReference>
<proteinExistence type="predicted"/>
<protein>
    <recommendedName>
        <fullName evidence="4">DUF2147 domain-containing protein</fullName>
    </recommendedName>
</protein>
<keyword evidence="3" id="KW-1185">Reference proteome</keyword>
<evidence type="ECO:0008006" key="4">
    <source>
        <dbReference type="Google" id="ProtNLM"/>
    </source>
</evidence>
<evidence type="ECO:0000313" key="3">
    <source>
        <dbReference type="Proteomes" id="UP000297258"/>
    </source>
</evidence>
<dbReference type="EMBL" id="SPUM01000028">
    <property type="protein sequence ID" value="TFW34278.1"/>
    <property type="molecule type" value="Genomic_DNA"/>
</dbReference>
<gene>
    <name evidence="2" type="ORF">E4O92_04350</name>
</gene>
<evidence type="ECO:0000313" key="2">
    <source>
        <dbReference type="EMBL" id="TFW34278.1"/>
    </source>
</evidence>
<comment type="caution">
    <text evidence="2">The sequence shown here is derived from an EMBL/GenBank/DDBJ whole genome shotgun (WGS) entry which is preliminary data.</text>
</comment>
<name>A0A4Y9T3J2_9BURK</name>
<feature type="chain" id="PRO_5021337406" description="DUF2147 domain-containing protein" evidence="1">
    <location>
        <begin position="34"/>
        <end position="152"/>
    </location>
</feature>
<accession>A0A4Y9T3J2</accession>
<reference evidence="2 3" key="1">
    <citation type="submission" date="2019-03" db="EMBL/GenBank/DDBJ databases">
        <title>Draft genome of Massilia hortus sp. nov., a novel bacterial species of the Oxalobacteraceae family.</title>
        <authorList>
            <person name="Peta V."/>
            <person name="Raths R."/>
            <person name="Bucking H."/>
        </authorList>
    </citation>
    <scope>NUCLEOTIDE SEQUENCE [LARGE SCALE GENOMIC DNA]</scope>
    <source>
        <strain evidence="2 3">ONC3</strain>
    </source>
</reference>
<evidence type="ECO:0000256" key="1">
    <source>
        <dbReference type="SAM" id="SignalP"/>
    </source>
</evidence>
<organism evidence="2 3">
    <name type="scientific">Massilia horti</name>
    <dbReference type="NCBI Taxonomy" id="2562153"/>
    <lineage>
        <taxon>Bacteria</taxon>
        <taxon>Pseudomonadati</taxon>
        <taxon>Pseudomonadota</taxon>
        <taxon>Betaproteobacteria</taxon>
        <taxon>Burkholderiales</taxon>
        <taxon>Oxalobacteraceae</taxon>
        <taxon>Telluria group</taxon>
        <taxon>Massilia</taxon>
    </lineage>
</organism>
<feature type="signal peptide" evidence="1">
    <location>
        <begin position="1"/>
        <end position="33"/>
    </location>
</feature>
<dbReference type="AlphaFoldDB" id="A0A4Y9T3J2"/>
<dbReference type="RefSeq" id="WP_135188525.1">
    <property type="nucleotide sequence ID" value="NZ_SPUM01000028.1"/>
</dbReference>
<sequence>MTSLRFPMLRQMRGIPAATAILLASYSPMYCQAAQPGNEIIGKWKFTKVLDLAEMASIDEHGARQLLGHVMTIRKDGARFDGEVCQPSDFETKRVEPNLYLQQEAGVGNSKLRLPSPVTVIDISCTQVYVKKPNRAVIFWNGFFFEAVRVSR</sequence>